<dbReference type="RefSeq" id="WP_147134623.1">
    <property type="nucleotide sequence ID" value="NZ_BAABIJ010000001.1"/>
</dbReference>
<dbReference type="InterPro" id="IPR029068">
    <property type="entry name" value="Glyas_Bleomycin-R_OHBP_Dase"/>
</dbReference>
<dbReference type="OrthoDB" id="9793039at2"/>
<dbReference type="AlphaFoldDB" id="A0A562VCQ2"/>
<dbReference type="Pfam" id="PF18029">
    <property type="entry name" value="Glyoxalase_6"/>
    <property type="match status" value="1"/>
</dbReference>
<dbReference type="InterPro" id="IPR037523">
    <property type="entry name" value="VOC_core"/>
</dbReference>
<dbReference type="CDD" id="cd07247">
    <property type="entry name" value="SgaA_N_like"/>
    <property type="match status" value="1"/>
</dbReference>
<dbReference type="PANTHER" id="PTHR33993:SF14">
    <property type="entry name" value="GB|AAF24581.1"/>
    <property type="match status" value="1"/>
</dbReference>
<gene>
    <name evidence="2" type="ORF">LX16_1339</name>
</gene>
<dbReference type="EMBL" id="VLLL01000005">
    <property type="protein sequence ID" value="TWJ15628.1"/>
    <property type="molecule type" value="Genomic_DNA"/>
</dbReference>
<protein>
    <recommendedName>
        <fullName evidence="1">VOC domain-containing protein</fullName>
    </recommendedName>
</protein>
<evidence type="ECO:0000313" key="2">
    <source>
        <dbReference type="EMBL" id="TWJ15628.1"/>
    </source>
</evidence>
<dbReference type="PROSITE" id="PS51819">
    <property type="entry name" value="VOC"/>
    <property type="match status" value="1"/>
</dbReference>
<dbReference type="Proteomes" id="UP000321617">
    <property type="component" value="Unassembled WGS sequence"/>
</dbReference>
<feature type="domain" description="VOC" evidence="1">
    <location>
        <begin position="8"/>
        <end position="120"/>
    </location>
</feature>
<dbReference type="Pfam" id="PF00903">
    <property type="entry name" value="Glyoxalase"/>
    <property type="match status" value="1"/>
</dbReference>
<dbReference type="Gene3D" id="3.10.180.10">
    <property type="entry name" value="2,3-Dihydroxybiphenyl 1,2-Dioxygenase, domain 1"/>
    <property type="match status" value="2"/>
</dbReference>
<dbReference type="InterPro" id="IPR041581">
    <property type="entry name" value="Glyoxalase_6"/>
</dbReference>
<name>A0A562VCQ2_9ACTN</name>
<organism evidence="2 3">
    <name type="scientific">Stackebrandtia albiflava</name>
    <dbReference type="NCBI Taxonomy" id="406432"/>
    <lineage>
        <taxon>Bacteria</taxon>
        <taxon>Bacillati</taxon>
        <taxon>Actinomycetota</taxon>
        <taxon>Actinomycetes</taxon>
        <taxon>Glycomycetales</taxon>
        <taxon>Glycomycetaceae</taxon>
        <taxon>Stackebrandtia</taxon>
    </lineage>
</organism>
<dbReference type="SUPFAM" id="SSF54593">
    <property type="entry name" value="Glyoxalase/Bleomycin resistance protein/Dihydroxybiphenyl dioxygenase"/>
    <property type="match status" value="2"/>
</dbReference>
<keyword evidence="3" id="KW-1185">Reference proteome</keyword>
<dbReference type="InterPro" id="IPR052164">
    <property type="entry name" value="Anthracycline_SecMetBiosynth"/>
</dbReference>
<comment type="caution">
    <text evidence="2">The sequence shown here is derived from an EMBL/GenBank/DDBJ whole genome shotgun (WGS) entry which is preliminary data.</text>
</comment>
<dbReference type="PANTHER" id="PTHR33993">
    <property type="entry name" value="GLYOXALASE-RELATED"/>
    <property type="match status" value="1"/>
</dbReference>
<evidence type="ECO:0000259" key="1">
    <source>
        <dbReference type="PROSITE" id="PS51819"/>
    </source>
</evidence>
<accession>A0A562VCQ2</accession>
<sequence length="251" mass="26757">MPRFYDGEPCWVELYANDTDAAAAFYTDLFGWRTEPVTDRTGHYRAISVDGDEFGGITSRLAGNVPEWLPFFKVADVGATIVAVTAAGGATEFGPDHAPGMPVMALFRDPAGARFGVTRAGEHGGARCWHSDGAPSHFTLLSRDPGQLDFYRAVFDWRSEPLRARSADLLLTAAKSGESFGKLHVLGEAVPYDVPIRWVHDFLVGDVDAVAAAAERLGASLDYGPAQVPGIGRIAFLTDPAGAGFGVATPE</sequence>
<evidence type="ECO:0000313" key="3">
    <source>
        <dbReference type="Proteomes" id="UP000321617"/>
    </source>
</evidence>
<reference evidence="2 3" key="1">
    <citation type="journal article" date="2013" name="Stand. Genomic Sci.">
        <title>Genomic Encyclopedia of Type Strains, Phase I: The one thousand microbial genomes (KMG-I) project.</title>
        <authorList>
            <person name="Kyrpides N.C."/>
            <person name="Woyke T."/>
            <person name="Eisen J.A."/>
            <person name="Garrity G."/>
            <person name="Lilburn T.G."/>
            <person name="Beck B.J."/>
            <person name="Whitman W.B."/>
            <person name="Hugenholtz P."/>
            <person name="Klenk H.P."/>
        </authorList>
    </citation>
    <scope>NUCLEOTIDE SEQUENCE [LARGE SCALE GENOMIC DNA]</scope>
    <source>
        <strain evidence="2 3">DSM 45044</strain>
    </source>
</reference>
<dbReference type="InterPro" id="IPR004360">
    <property type="entry name" value="Glyas_Fos-R_dOase_dom"/>
</dbReference>
<proteinExistence type="predicted"/>